<feature type="transmembrane region" description="Helical" evidence="9">
    <location>
        <begin position="54"/>
        <end position="76"/>
    </location>
</feature>
<dbReference type="InterPro" id="IPR004268">
    <property type="entry name" value="MurJ"/>
</dbReference>
<keyword evidence="2" id="KW-1003">Cell membrane</keyword>
<evidence type="ECO:0000256" key="3">
    <source>
        <dbReference type="ARBA" id="ARBA00022692"/>
    </source>
</evidence>
<evidence type="ECO:0000256" key="6">
    <source>
        <dbReference type="ARBA" id="ARBA00022989"/>
    </source>
</evidence>
<keyword evidence="6 9" id="KW-1133">Transmembrane helix</keyword>
<accession>A0AAE4CYR2</accession>
<evidence type="ECO:0000256" key="2">
    <source>
        <dbReference type="ARBA" id="ARBA00022475"/>
    </source>
</evidence>
<feature type="transmembrane region" description="Helical" evidence="9">
    <location>
        <begin position="482"/>
        <end position="504"/>
    </location>
</feature>
<feature type="transmembrane region" description="Helical" evidence="9">
    <location>
        <begin position="97"/>
        <end position="116"/>
    </location>
</feature>
<evidence type="ECO:0000256" key="5">
    <source>
        <dbReference type="ARBA" id="ARBA00022984"/>
    </source>
</evidence>
<feature type="transmembrane region" description="Helical" evidence="9">
    <location>
        <begin position="244"/>
        <end position="266"/>
    </location>
</feature>
<dbReference type="PANTHER" id="PTHR47019">
    <property type="entry name" value="LIPID II FLIPPASE MURJ"/>
    <property type="match status" value="1"/>
</dbReference>
<evidence type="ECO:0000313" key="11">
    <source>
        <dbReference type="Proteomes" id="UP001183629"/>
    </source>
</evidence>
<feature type="transmembrane region" description="Helical" evidence="9">
    <location>
        <begin position="203"/>
        <end position="223"/>
    </location>
</feature>
<feature type="transmembrane region" description="Helical" evidence="9">
    <location>
        <begin position="136"/>
        <end position="155"/>
    </location>
</feature>
<evidence type="ECO:0000313" key="10">
    <source>
        <dbReference type="EMBL" id="MDR7326144.1"/>
    </source>
</evidence>
<comment type="subcellular location">
    <subcellularLocation>
        <location evidence="1">Cell membrane</location>
        <topology evidence="1">Multi-pass membrane protein</topology>
    </subcellularLocation>
</comment>
<evidence type="ECO:0000256" key="8">
    <source>
        <dbReference type="SAM" id="MobiDB-lite"/>
    </source>
</evidence>
<dbReference type="RefSeq" id="WP_310421423.1">
    <property type="nucleotide sequence ID" value="NZ_JAVDYC010000001.1"/>
</dbReference>
<keyword evidence="4" id="KW-0133">Cell shape</keyword>
<feature type="transmembrane region" description="Helical" evidence="9">
    <location>
        <begin position="414"/>
        <end position="436"/>
    </location>
</feature>
<name>A0AAE4CYR2_9ACTN</name>
<protein>
    <submittedName>
        <fullName evidence="10">Peptidoglycan lipid II flippase</fullName>
    </submittedName>
</protein>
<feature type="transmembrane region" description="Helical" evidence="9">
    <location>
        <begin position="286"/>
        <end position="306"/>
    </location>
</feature>
<dbReference type="GO" id="GO:0005886">
    <property type="term" value="C:plasma membrane"/>
    <property type="evidence" value="ECO:0007669"/>
    <property type="project" value="UniProtKB-SubCell"/>
</dbReference>
<feature type="region of interest" description="Disordered" evidence="8">
    <location>
        <begin position="513"/>
        <end position="547"/>
    </location>
</feature>
<dbReference type="GO" id="GO:0034204">
    <property type="term" value="P:lipid translocation"/>
    <property type="evidence" value="ECO:0007669"/>
    <property type="project" value="TreeGrafter"/>
</dbReference>
<feature type="transmembrane region" description="Helical" evidence="9">
    <location>
        <begin position="353"/>
        <end position="373"/>
    </location>
</feature>
<keyword evidence="11" id="KW-1185">Reference proteome</keyword>
<comment type="caution">
    <text evidence="10">The sequence shown here is derived from an EMBL/GenBank/DDBJ whole genome shotgun (WGS) entry which is preliminary data.</text>
</comment>
<proteinExistence type="predicted"/>
<dbReference type="AlphaFoldDB" id="A0AAE4CYR2"/>
<dbReference type="EMBL" id="JAVDYC010000001">
    <property type="protein sequence ID" value="MDR7326144.1"/>
    <property type="molecule type" value="Genomic_DNA"/>
</dbReference>
<dbReference type="PRINTS" id="PR01806">
    <property type="entry name" value="VIRFACTRMVIN"/>
</dbReference>
<feature type="transmembrane region" description="Helical" evidence="9">
    <location>
        <begin position="448"/>
        <end position="470"/>
    </location>
</feature>
<reference evidence="10 11" key="1">
    <citation type="submission" date="2023-07" db="EMBL/GenBank/DDBJ databases">
        <title>Sequencing the genomes of 1000 actinobacteria strains.</title>
        <authorList>
            <person name="Klenk H.-P."/>
        </authorList>
    </citation>
    <scope>NUCLEOTIDE SEQUENCE [LARGE SCALE GENOMIC DNA]</scope>
    <source>
        <strain evidence="10 11">DSM 44711</strain>
    </source>
</reference>
<dbReference type="PANTHER" id="PTHR47019:SF1">
    <property type="entry name" value="LIPID II FLIPPASE MURJ"/>
    <property type="match status" value="1"/>
</dbReference>
<gene>
    <name evidence="10" type="ORF">J2S44_006394</name>
</gene>
<evidence type="ECO:0000256" key="1">
    <source>
        <dbReference type="ARBA" id="ARBA00004651"/>
    </source>
</evidence>
<dbReference type="Pfam" id="PF03023">
    <property type="entry name" value="MurJ"/>
    <property type="match status" value="1"/>
</dbReference>
<feature type="transmembrane region" description="Helical" evidence="9">
    <location>
        <begin position="326"/>
        <end position="347"/>
    </location>
</feature>
<feature type="transmembrane region" description="Helical" evidence="9">
    <location>
        <begin position="162"/>
        <end position="183"/>
    </location>
</feature>
<evidence type="ECO:0000256" key="7">
    <source>
        <dbReference type="ARBA" id="ARBA00023136"/>
    </source>
</evidence>
<keyword evidence="5" id="KW-0573">Peptidoglycan synthesis</keyword>
<keyword evidence="3 9" id="KW-0812">Transmembrane</keyword>
<sequence length="547" mass="54732">MASGLRSRTVVGAAALIAVLTVVSRVAGFARTTVFAWTVGPTDLGDTYLAANTLPNVIFELVAGGALAGLVVPLLARAVEAGDRERVGRITSALLGWVLVLLVPVAVLVALAAGPLVEVIMPLASPAELETGARMLRVFAPQLPLYGVGVVLTGVLQSHRRFAWPVIAPLLSSLTVIGVYAAFGLAEGTRTGIADVSGAGELILSAGTTCGVVVLSGCLLIPVSRLRLPLRPTLGLPADAREQVVRLGWAGLVTVGAQQLALLVLIGQASGGPDGTTVLFNLAQTVFLLPWAVLAVPLATAAYPGLTTADDAGYRSLLARTARQTALVSCLGAAGLVAVAIPATAVLTGGQAMTPGVVAFAPGLIGYGLFALLSRALYARGRTAAVAGATAAGWAVVAFLAAVLGAVTAPEHRVLVLGLAHTAGMLVLGALLLAAVRRTAGPAALAGLARTLPAGLAGAVAAGAAGYALAALTDPTPAPGFAVLQGMLCGFVGVAVFLGVAFVLDRDQVTKLARRGGARPGAPESGTLPDGENDARTPAARDGGDRT</sequence>
<evidence type="ECO:0000256" key="9">
    <source>
        <dbReference type="SAM" id="Phobius"/>
    </source>
</evidence>
<feature type="transmembrane region" description="Helical" evidence="9">
    <location>
        <begin position="385"/>
        <end position="408"/>
    </location>
</feature>
<organism evidence="10 11">
    <name type="scientific">Catenuloplanes niger</name>
    <dbReference type="NCBI Taxonomy" id="587534"/>
    <lineage>
        <taxon>Bacteria</taxon>
        <taxon>Bacillati</taxon>
        <taxon>Actinomycetota</taxon>
        <taxon>Actinomycetes</taxon>
        <taxon>Micromonosporales</taxon>
        <taxon>Micromonosporaceae</taxon>
        <taxon>Catenuloplanes</taxon>
    </lineage>
</organism>
<dbReference type="GO" id="GO:0009252">
    <property type="term" value="P:peptidoglycan biosynthetic process"/>
    <property type="evidence" value="ECO:0007669"/>
    <property type="project" value="UniProtKB-KW"/>
</dbReference>
<dbReference type="InterPro" id="IPR051050">
    <property type="entry name" value="Lipid_II_flippase_MurJ/MviN"/>
</dbReference>
<dbReference type="GO" id="GO:0015648">
    <property type="term" value="F:lipid-linked peptidoglycan transporter activity"/>
    <property type="evidence" value="ECO:0007669"/>
    <property type="project" value="TreeGrafter"/>
</dbReference>
<keyword evidence="7 9" id="KW-0472">Membrane</keyword>
<dbReference type="Proteomes" id="UP001183629">
    <property type="component" value="Unassembled WGS sequence"/>
</dbReference>
<dbReference type="GO" id="GO:0008360">
    <property type="term" value="P:regulation of cell shape"/>
    <property type="evidence" value="ECO:0007669"/>
    <property type="project" value="UniProtKB-KW"/>
</dbReference>
<evidence type="ECO:0000256" key="4">
    <source>
        <dbReference type="ARBA" id="ARBA00022960"/>
    </source>
</evidence>